<protein>
    <submittedName>
        <fullName evidence="1">1-acyl-sn-glycerol-3-phosphate acyltransferase</fullName>
    </submittedName>
</protein>
<dbReference type="RefSeq" id="WP_089087606.1">
    <property type="nucleotide sequence ID" value="NZ_BCMH01000001.1"/>
</dbReference>
<keyword evidence="1" id="KW-0012">Acyltransferase</keyword>
<dbReference type="EMBL" id="BCMH01000001">
    <property type="protein sequence ID" value="GAX02622.1"/>
    <property type="molecule type" value="Genomic_DNA"/>
</dbReference>
<dbReference type="AlphaFoldDB" id="A0A1Z5IM20"/>
<sequence length="255" mass="29596">MRFKKGQTVYYGDTSEDIVETTQQDFRLPADYRWQTNALTTILRHLFQFMIQLFARFYCRWILHIHYVNRQLVKKASEGCYLYANHTQQTGDVFSPFCVANHPAILISPANLGIPVVGKLLPLGGGLPISSSLHQLKTFNDAVYQRLDAGDTVVIYPESHLWPYATDIRPLDHTSFHYPANHPAPVYTMTTTYQKSRWHRHPNVTVYLDGPFQPDISLPIKSRQKKLHEQVTAQLQKRSRNSTYQYVIYKRRPTA</sequence>
<reference evidence="1 2" key="1">
    <citation type="submission" date="2015-11" db="EMBL/GenBank/DDBJ databases">
        <title>Draft genome sequences of new species of the genus Lactobacillus isolated from orchardgrass silage.</title>
        <authorList>
            <person name="Tohno M."/>
            <person name="Tanizawa Y."/>
            <person name="Arita M."/>
        </authorList>
    </citation>
    <scope>NUCLEOTIDE SEQUENCE [LARGE SCALE GENOMIC DNA]</scope>
    <source>
        <strain evidence="1 2">IWT140</strain>
    </source>
</reference>
<keyword evidence="1" id="KW-0808">Transferase</keyword>
<proteinExistence type="predicted"/>
<evidence type="ECO:0000313" key="1">
    <source>
        <dbReference type="EMBL" id="GAX02622.1"/>
    </source>
</evidence>
<comment type="caution">
    <text evidence="1">The sequence shown here is derived from an EMBL/GenBank/DDBJ whole genome shotgun (WGS) entry which is preliminary data.</text>
</comment>
<dbReference type="GO" id="GO:0016746">
    <property type="term" value="F:acyltransferase activity"/>
    <property type="evidence" value="ECO:0007669"/>
    <property type="project" value="UniProtKB-KW"/>
</dbReference>
<gene>
    <name evidence="1" type="primary">plsC_1</name>
    <name evidence="1" type="ORF">IWT140_00219</name>
</gene>
<organism evidence="1 2">
    <name type="scientific">Secundilactobacillus pentosiphilus</name>
    <dbReference type="NCBI Taxonomy" id="1714682"/>
    <lineage>
        <taxon>Bacteria</taxon>
        <taxon>Bacillati</taxon>
        <taxon>Bacillota</taxon>
        <taxon>Bacilli</taxon>
        <taxon>Lactobacillales</taxon>
        <taxon>Lactobacillaceae</taxon>
        <taxon>Secundilactobacillus</taxon>
    </lineage>
</organism>
<accession>A0A1Z5IM20</accession>
<keyword evidence="2" id="KW-1185">Reference proteome</keyword>
<dbReference type="Proteomes" id="UP000198430">
    <property type="component" value="Unassembled WGS sequence"/>
</dbReference>
<evidence type="ECO:0000313" key="2">
    <source>
        <dbReference type="Proteomes" id="UP000198430"/>
    </source>
</evidence>
<name>A0A1Z5IM20_9LACO</name>